<feature type="region of interest" description="Disordered" evidence="1">
    <location>
        <begin position="1"/>
        <end position="49"/>
    </location>
</feature>
<evidence type="ECO:0000313" key="2">
    <source>
        <dbReference type="EMBL" id="TPX11487.1"/>
    </source>
</evidence>
<feature type="compositionally biased region" description="Low complexity" evidence="1">
    <location>
        <begin position="240"/>
        <end position="255"/>
    </location>
</feature>
<feature type="region of interest" description="Disordered" evidence="1">
    <location>
        <begin position="68"/>
        <end position="89"/>
    </location>
</feature>
<dbReference type="InParanoid" id="A0A507AVH7"/>
<feature type="compositionally biased region" description="Basic and acidic residues" evidence="1">
    <location>
        <begin position="208"/>
        <end position="220"/>
    </location>
</feature>
<name>A0A507AVH7_9PEZI</name>
<feature type="compositionally biased region" description="Basic and acidic residues" evidence="1">
    <location>
        <begin position="230"/>
        <end position="239"/>
    </location>
</feature>
<dbReference type="RefSeq" id="XP_030993198.1">
    <property type="nucleotide sequence ID" value="XM_031142702.1"/>
</dbReference>
<dbReference type="Proteomes" id="UP000319257">
    <property type="component" value="Unassembled WGS sequence"/>
</dbReference>
<accession>A0A507AVH7</accession>
<evidence type="ECO:0000256" key="1">
    <source>
        <dbReference type="SAM" id="MobiDB-lite"/>
    </source>
</evidence>
<proteinExistence type="predicted"/>
<sequence length="323" mass="35337">MFRDRDKLVSPPRRLRQHLAQHGHSPAPPVVDDDDPAGPQHAQDVPRVQPRVLDLRVVRVYAPQHEPVAQLVQQRPHPGAEEPGPGPEVLVRRRLPPAGVPVGIRQRLVHAQDLVLELAEPERPRRLVVHAVVAQLVAPRDHVPQRLPPRRARDLAPDDEEGRARAVLAQHLEDLARVLRGRVVDRQGHRPLRRGQAHLPEDVGPAPREVRDEQPRRLVDGVEGQEDEQGERGEGREGGHPAPAGAPAELGGQAEQGREGEHHAGVWDLGVALACTSLFRFLLGAGGAPFGLAFQGSCVGAHGCFVEMEVNGGDVAREDWSVR</sequence>
<protein>
    <submittedName>
        <fullName evidence="2">Uncharacterized protein</fullName>
    </submittedName>
</protein>
<comment type="caution">
    <text evidence="2">The sequence shown here is derived from an EMBL/GenBank/DDBJ whole genome shotgun (WGS) entry which is preliminary data.</text>
</comment>
<evidence type="ECO:0000313" key="3">
    <source>
        <dbReference type="Proteomes" id="UP000319257"/>
    </source>
</evidence>
<organism evidence="2 3">
    <name type="scientific">Thyridium curvatum</name>
    <dbReference type="NCBI Taxonomy" id="1093900"/>
    <lineage>
        <taxon>Eukaryota</taxon>
        <taxon>Fungi</taxon>
        <taxon>Dikarya</taxon>
        <taxon>Ascomycota</taxon>
        <taxon>Pezizomycotina</taxon>
        <taxon>Sordariomycetes</taxon>
        <taxon>Sordariomycetidae</taxon>
        <taxon>Thyridiales</taxon>
        <taxon>Thyridiaceae</taxon>
        <taxon>Thyridium</taxon>
    </lineage>
</organism>
<feature type="region of interest" description="Disordered" evidence="1">
    <location>
        <begin position="187"/>
        <end position="261"/>
    </location>
</feature>
<dbReference type="GeneID" id="41975353"/>
<keyword evidence="3" id="KW-1185">Reference proteome</keyword>
<dbReference type="EMBL" id="SKBQ01000049">
    <property type="protein sequence ID" value="TPX11487.1"/>
    <property type="molecule type" value="Genomic_DNA"/>
</dbReference>
<dbReference type="AlphaFoldDB" id="A0A507AVH7"/>
<gene>
    <name evidence="2" type="ORF">E0L32_007906</name>
</gene>
<reference evidence="2 3" key="1">
    <citation type="submission" date="2019-06" db="EMBL/GenBank/DDBJ databases">
        <title>Draft genome sequence of the filamentous fungus Phialemoniopsis curvata isolated from diesel fuel.</title>
        <authorList>
            <person name="Varaljay V.A."/>
            <person name="Lyon W.J."/>
            <person name="Crouch A.L."/>
            <person name="Drake C.E."/>
            <person name="Hollomon J.M."/>
            <person name="Nadeau L.J."/>
            <person name="Nunn H.S."/>
            <person name="Stevenson B.S."/>
            <person name="Bojanowski C.L."/>
            <person name="Crookes-Goodson W.J."/>
        </authorList>
    </citation>
    <scope>NUCLEOTIDE SEQUENCE [LARGE SCALE GENOMIC DNA]</scope>
    <source>
        <strain evidence="2 3">D216</strain>
    </source>
</reference>